<evidence type="ECO:0000313" key="1">
    <source>
        <dbReference type="EMBL" id="KAF0683918.1"/>
    </source>
</evidence>
<accession>A0A6G0VIC1</accession>
<organism evidence="1 2">
    <name type="scientific">Aphis craccivora</name>
    <name type="common">Cowpea aphid</name>
    <dbReference type="NCBI Taxonomy" id="307492"/>
    <lineage>
        <taxon>Eukaryota</taxon>
        <taxon>Metazoa</taxon>
        <taxon>Ecdysozoa</taxon>
        <taxon>Arthropoda</taxon>
        <taxon>Hexapoda</taxon>
        <taxon>Insecta</taxon>
        <taxon>Pterygota</taxon>
        <taxon>Neoptera</taxon>
        <taxon>Paraneoptera</taxon>
        <taxon>Hemiptera</taxon>
        <taxon>Sternorrhyncha</taxon>
        <taxon>Aphidomorpha</taxon>
        <taxon>Aphidoidea</taxon>
        <taxon>Aphididae</taxon>
        <taxon>Aphidini</taxon>
        <taxon>Aphis</taxon>
        <taxon>Aphis</taxon>
    </lineage>
</organism>
<evidence type="ECO:0000313" key="2">
    <source>
        <dbReference type="Proteomes" id="UP000478052"/>
    </source>
</evidence>
<dbReference type="OrthoDB" id="6614966at2759"/>
<gene>
    <name evidence="1" type="ORF">FWK35_00037867</name>
</gene>
<proteinExistence type="predicted"/>
<protein>
    <submittedName>
        <fullName evidence="1">Uncharacterized protein</fullName>
    </submittedName>
</protein>
<reference evidence="1 2" key="1">
    <citation type="submission" date="2019-08" db="EMBL/GenBank/DDBJ databases">
        <title>Whole genome of Aphis craccivora.</title>
        <authorList>
            <person name="Voronova N.V."/>
            <person name="Shulinski R.S."/>
            <person name="Bandarenka Y.V."/>
            <person name="Zhorov D.G."/>
            <person name="Warner D."/>
        </authorList>
    </citation>
    <scope>NUCLEOTIDE SEQUENCE [LARGE SCALE GENOMIC DNA]</scope>
    <source>
        <strain evidence="1">180601</strain>
        <tissue evidence="1">Whole Body</tissue>
    </source>
</reference>
<dbReference type="EMBL" id="VUJU01017303">
    <property type="protein sequence ID" value="KAF0683918.1"/>
    <property type="molecule type" value="Genomic_DNA"/>
</dbReference>
<feature type="non-terminal residue" evidence="1">
    <location>
        <position position="1"/>
    </location>
</feature>
<comment type="caution">
    <text evidence="1">The sequence shown here is derived from an EMBL/GenBank/DDBJ whole genome shotgun (WGS) entry which is preliminary data.</text>
</comment>
<keyword evidence="2" id="KW-1185">Reference proteome</keyword>
<dbReference type="AlphaFoldDB" id="A0A6G0VIC1"/>
<sequence>HTQMECDSAHSLIESKIKNKDIFLPFDYVRLTIESRNNPSPFEAVLLTHSYFYDFKHLNAYTSIRPGIGKREPEVKDIRELLYDPSTSCIYFKLLFDDPYCAIPKKKPLNLSLSKWNDLQKLKPVLPIDTHSFYDTLLHCNELKTKKGKV</sequence>
<name>A0A6G0VIC1_APHCR</name>
<dbReference type="Proteomes" id="UP000478052">
    <property type="component" value="Unassembled WGS sequence"/>
</dbReference>